<reference evidence="3" key="1">
    <citation type="journal article" date="2013" name="Proc. Natl. Acad. Sci. U.S.A.">
        <title>Genome structure and metabolic features in the red seaweed Chondrus crispus shed light on evolution of the Archaeplastida.</title>
        <authorList>
            <person name="Collen J."/>
            <person name="Porcel B."/>
            <person name="Carre W."/>
            <person name="Ball S.G."/>
            <person name="Chaparro C."/>
            <person name="Tonon T."/>
            <person name="Barbeyron T."/>
            <person name="Michel G."/>
            <person name="Noel B."/>
            <person name="Valentin K."/>
            <person name="Elias M."/>
            <person name="Artiguenave F."/>
            <person name="Arun A."/>
            <person name="Aury J.M."/>
            <person name="Barbosa-Neto J.F."/>
            <person name="Bothwell J.H."/>
            <person name="Bouget F.Y."/>
            <person name="Brillet L."/>
            <person name="Cabello-Hurtado F."/>
            <person name="Capella-Gutierrez S."/>
            <person name="Charrier B."/>
            <person name="Cladiere L."/>
            <person name="Cock J.M."/>
            <person name="Coelho S.M."/>
            <person name="Colleoni C."/>
            <person name="Czjzek M."/>
            <person name="Da Silva C."/>
            <person name="Delage L."/>
            <person name="Denoeud F."/>
            <person name="Deschamps P."/>
            <person name="Dittami S.M."/>
            <person name="Gabaldon T."/>
            <person name="Gachon C.M."/>
            <person name="Groisillier A."/>
            <person name="Herve C."/>
            <person name="Jabbari K."/>
            <person name="Katinka M."/>
            <person name="Kloareg B."/>
            <person name="Kowalczyk N."/>
            <person name="Labadie K."/>
            <person name="Leblanc C."/>
            <person name="Lopez P.J."/>
            <person name="McLachlan D.H."/>
            <person name="Meslet-Cladiere L."/>
            <person name="Moustafa A."/>
            <person name="Nehr Z."/>
            <person name="Nyvall Collen P."/>
            <person name="Panaud O."/>
            <person name="Partensky F."/>
            <person name="Poulain J."/>
            <person name="Rensing S.A."/>
            <person name="Rousvoal S."/>
            <person name="Samson G."/>
            <person name="Symeonidi A."/>
            <person name="Weissenbach J."/>
            <person name="Zambounis A."/>
            <person name="Wincker P."/>
            <person name="Boyen C."/>
        </authorList>
    </citation>
    <scope>NUCLEOTIDE SEQUENCE [LARGE SCALE GENOMIC DNA]</scope>
    <source>
        <strain evidence="3">cv. Stackhouse</strain>
    </source>
</reference>
<dbReference type="GeneID" id="17319382"/>
<dbReference type="KEGG" id="ccp:CHC_T00007816001"/>
<accession>R7QV77</accession>
<sequence>MVSVQGVHKPLFALLGHEDVVRIVDGAVLVDDDDEEDEDEKEKEKEKTRERELEKEEAASDRKRKKKKKRRTTFEEDRPREMNTFFDDL</sequence>
<name>R7QV77_CHOCR</name>
<protein>
    <submittedName>
        <fullName evidence="2">Uncharacterized protein</fullName>
    </submittedName>
</protein>
<evidence type="ECO:0000313" key="3">
    <source>
        <dbReference type="Proteomes" id="UP000012073"/>
    </source>
</evidence>
<feature type="compositionally biased region" description="Basic and acidic residues" evidence="1">
    <location>
        <begin position="42"/>
        <end position="61"/>
    </location>
</feature>
<dbReference type="Proteomes" id="UP000012073">
    <property type="component" value="Unassembled WGS sequence"/>
</dbReference>
<feature type="compositionally biased region" description="Basic and acidic residues" evidence="1">
    <location>
        <begin position="72"/>
        <end position="81"/>
    </location>
</feature>
<dbReference type="RefSeq" id="XP_005711665.1">
    <property type="nucleotide sequence ID" value="XM_005711608.1"/>
</dbReference>
<keyword evidence="3" id="KW-1185">Reference proteome</keyword>
<feature type="compositionally biased region" description="Acidic residues" evidence="1">
    <location>
        <begin position="31"/>
        <end position="41"/>
    </location>
</feature>
<evidence type="ECO:0000256" key="1">
    <source>
        <dbReference type="SAM" id="MobiDB-lite"/>
    </source>
</evidence>
<gene>
    <name evidence="2" type="ORF">CHC_T00007816001</name>
</gene>
<feature type="region of interest" description="Disordered" evidence="1">
    <location>
        <begin position="31"/>
        <end position="89"/>
    </location>
</feature>
<feature type="compositionally biased region" description="Basic residues" evidence="1">
    <location>
        <begin position="62"/>
        <end position="71"/>
    </location>
</feature>
<proteinExistence type="predicted"/>
<dbReference type="AlphaFoldDB" id="R7QV77"/>
<evidence type="ECO:0000313" key="2">
    <source>
        <dbReference type="EMBL" id="CDF41371.1"/>
    </source>
</evidence>
<organism evidence="2 3">
    <name type="scientific">Chondrus crispus</name>
    <name type="common">Carrageen Irish moss</name>
    <name type="synonym">Polymorpha crispa</name>
    <dbReference type="NCBI Taxonomy" id="2769"/>
    <lineage>
        <taxon>Eukaryota</taxon>
        <taxon>Rhodophyta</taxon>
        <taxon>Florideophyceae</taxon>
        <taxon>Rhodymeniophycidae</taxon>
        <taxon>Gigartinales</taxon>
        <taxon>Gigartinaceae</taxon>
        <taxon>Chondrus</taxon>
    </lineage>
</organism>
<dbReference type="Gramene" id="CDF41371">
    <property type="protein sequence ID" value="CDF41371"/>
    <property type="gene ID" value="CHC_T00007816001"/>
</dbReference>
<dbReference type="EMBL" id="HG002363">
    <property type="protein sequence ID" value="CDF41371.1"/>
    <property type="molecule type" value="Genomic_DNA"/>
</dbReference>